<dbReference type="PANTHER" id="PTHR38480:SF1">
    <property type="entry name" value="SLR0254 PROTEIN"/>
    <property type="match status" value="1"/>
</dbReference>
<keyword evidence="3 5" id="KW-1133">Transmembrane helix</keyword>
<evidence type="ECO:0000256" key="4">
    <source>
        <dbReference type="ARBA" id="ARBA00023136"/>
    </source>
</evidence>
<evidence type="ECO:0000259" key="6">
    <source>
        <dbReference type="Pfam" id="PF06271"/>
    </source>
</evidence>
<feature type="domain" description="RDD" evidence="6">
    <location>
        <begin position="41"/>
        <end position="168"/>
    </location>
</feature>
<reference evidence="7 8" key="1">
    <citation type="submission" date="2021-05" db="EMBL/GenBank/DDBJ databases">
        <title>Complete genome of Nocardioides aquaticus KCTC 9944T isolated from meromictic and hypersaline Ekho Lake, Antarctica.</title>
        <authorList>
            <person name="Hwang K."/>
            <person name="Kim K.M."/>
            <person name="Choe H."/>
        </authorList>
    </citation>
    <scope>NUCLEOTIDE SEQUENCE [LARGE SCALE GENOMIC DNA]</scope>
    <source>
        <strain evidence="7 8">KCTC 9944</strain>
    </source>
</reference>
<name>A0ABX8EG96_9ACTN</name>
<evidence type="ECO:0000256" key="1">
    <source>
        <dbReference type="ARBA" id="ARBA00004141"/>
    </source>
</evidence>
<keyword evidence="2 5" id="KW-0812">Transmembrane</keyword>
<dbReference type="EMBL" id="CP075371">
    <property type="protein sequence ID" value="QVT78646.1"/>
    <property type="molecule type" value="Genomic_DNA"/>
</dbReference>
<sequence>MSTPAGPPAGPATAPRAPELATVTSDDLVTGEAVALDLPPAGLGARIASGTIDLVVALVLLLVALFVFTLAALQTDEALLTVASIGTLVSVLLVFPTTMETLTRGRTLGKLALGLRTVRDDAGPISFQHAFTRSLIGVVELYVLLGTPAFFTALVNGRGKRLGDLAAGTYVVRDRFRLSLPAPPAMPPPLAGWARAADVSALPTGLALAVRQYLGRLATMDPVSRTRVGDALWAQVAPYVAPPPPADAPPAAVLAAVVATRRERDQARLGRERAFRERLTRQRAV</sequence>
<dbReference type="Proteomes" id="UP000679307">
    <property type="component" value="Chromosome"/>
</dbReference>
<accession>A0ABX8EG96</accession>
<dbReference type="PANTHER" id="PTHR38480">
    <property type="entry name" value="SLR0254 PROTEIN"/>
    <property type="match status" value="1"/>
</dbReference>
<evidence type="ECO:0000256" key="2">
    <source>
        <dbReference type="ARBA" id="ARBA00022692"/>
    </source>
</evidence>
<evidence type="ECO:0000313" key="7">
    <source>
        <dbReference type="EMBL" id="QVT78646.1"/>
    </source>
</evidence>
<organism evidence="7 8">
    <name type="scientific">Nocardioides aquaticus</name>
    <dbReference type="NCBI Taxonomy" id="160826"/>
    <lineage>
        <taxon>Bacteria</taxon>
        <taxon>Bacillati</taxon>
        <taxon>Actinomycetota</taxon>
        <taxon>Actinomycetes</taxon>
        <taxon>Propionibacteriales</taxon>
        <taxon>Nocardioidaceae</taxon>
        <taxon>Nocardioides</taxon>
    </lineage>
</organism>
<feature type="transmembrane region" description="Helical" evidence="5">
    <location>
        <begin position="54"/>
        <end position="72"/>
    </location>
</feature>
<evidence type="ECO:0000313" key="8">
    <source>
        <dbReference type="Proteomes" id="UP000679307"/>
    </source>
</evidence>
<evidence type="ECO:0000256" key="5">
    <source>
        <dbReference type="SAM" id="Phobius"/>
    </source>
</evidence>
<evidence type="ECO:0000256" key="3">
    <source>
        <dbReference type="ARBA" id="ARBA00022989"/>
    </source>
</evidence>
<dbReference type="RefSeq" id="WP_214058207.1">
    <property type="nucleotide sequence ID" value="NZ_CP075371.1"/>
</dbReference>
<keyword evidence="4 5" id="KW-0472">Membrane</keyword>
<protein>
    <recommendedName>
        <fullName evidence="6">RDD domain-containing protein</fullName>
    </recommendedName>
</protein>
<dbReference type="Pfam" id="PF06271">
    <property type="entry name" value="RDD"/>
    <property type="match status" value="1"/>
</dbReference>
<dbReference type="InterPro" id="IPR010432">
    <property type="entry name" value="RDD"/>
</dbReference>
<keyword evidence="8" id="KW-1185">Reference proteome</keyword>
<comment type="subcellular location">
    <subcellularLocation>
        <location evidence="1">Membrane</location>
        <topology evidence="1">Multi-pass membrane protein</topology>
    </subcellularLocation>
</comment>
<feature type="transmembrane region" description="Helical" evidence="5">
    <location>
        <begin position="78"/>
        <end position="96"/>
    </location>
</feature>
<proteinExistence type="predicted"/>
<gene>
    <name evidence="7" type="ORF">ENKNEFLB_01024</name>
</gene>